<dbReference type="PATRIC" id="fig|907348.3.peg.1772"/>
<dbReference type="GO" id="GO:0030170">
    <property type="term" value="F:pyridoxal phosphate binding"/>
    <property type="evidence" value="ECO:0007669"/>
    <property type="project" value="TreeGrafter"/>
</dbReference>
<dbReference type="Proteomes" id="UP000003571">
    <property type="component" value="Unassembled WGS sequence"/>
</dbReference>
<organism evidence="3 4">
    <name type="scientific">Treponema saccharophilum DSM 2985</name>
    <dbReference type="NCBI Taxonomy" id="907348"/>
    <lineage>
        <taxon>Bacteria</taxon>
        <taxon>Pseudomonadati</taxon>
        <taxon>Spirochaetota</taxon>
        <taxon>Spirochaetia</taxon>
        <taxon>Spirochaetales</taxon>
        <taxon>Treponemataceae</taxon>
        <taxon>Treponema</taxon>
    </lineage>
</organism>
<dbReference type="STRING" id="907348.TresaDRAFT_1133"/>
<dbReference type="GO" id="GO:0000271">
    <property type="term" value="P:polysaccharide biosynthetic process"/>
    <property type="evidence" value="ECO:0007669"/>
    <property type="project" value="TreeGrafter"/>
</dbReference>
<dbReference type="PANTHER" id="PTHR30244">
    <property type="entry name" value="TRANSAMINASE"/>
    <property type="match status" value="1"/>
</dbReference>
<dbReference type="InterPro" id="IPR015424">
    <property type="entry name" value="PyrdxlP-dep_Trfase"/>
</dbReference>
<evidence type="ECO:0000256" key="1">
    <source>
        <dbReference type="ARBA" id="ARBA00037999"/>
    </source>
</evidence>
<dbReference type="EMBL" id="AGRW01000049">
    <property type="protein sequence ID" value="EIC01524.1"/>
    <property type="molecule type" value="Genomic_DNA"/>
</dbReference>
<keyword evidence="4" id="KW-1185">Reference proteome</keyword>
<accession>H7ELI3</accession>
<dbReference type="InterPro" id="IPR000653">
    <property type="entry name" value="DegT/StrS_aminotransferase"/>
</dbReference>
<comment type="similarity">
    <text evidence="1 2">Belongs to the DegT/DnrJ/EryC1 family.</text>
</comment>
<name>H7ELI3_9SPIR</name>
<dbReference type="InterPro" id="IPR015421">
    <property type="entry name" value="PyrdxlP-dep_Trfase_major"/>
</dbReference>
<dbReference type="PANTHER" id="PTHR30244:SF34">
    <property type="entry name" value="DTDP-4-AMINO-4,6-DIDEOXYGALACTOSE TRANSAMINASE"/>
    <property type="match status" value="1"/>
</dbReference>
<comment type="caution">
    <text evidence="3">The sequence shown here is derived from an EMBL/GenBank/DDBJ whole genome shotgun (WGS) entry which is preliminary data.</text>
</comment>
<dbReference type="AlphaFoldDB" id="H7ELI3"/>
<dbReference type="eggNOG" id="COG0399">
    <property type="taxonomic scope" value="Bacteria"/>
</dbReference>
<evidence type="ECO:0000313" key="3">
    <source>
        <dbReference type="EMBL" id="EIC01524.1"/>
    </source>
</evidence>
<dbReference type="Gene3D" id="3.40.640.10">
    <property type="entry name" value="Type I PLP-dependent aspartate aminotransferase-like (Major domain)"/>
    <property type="match status" value="1"/>
</dbReference>
<dbReference type="RefSeq" id="WP_002704822.1">
    <property type="nucleotide sequence ID" value="NZ_AGRW01000049.1"/>
</dbReference>
<reference evidence="3 4" key="1">
    <citation type="submission" date="2011-09" db="EMBL/GenBank/DDBJ databases">
        <title>The draft genome of Treponema saccharophilum DSM 2985.</title>
        <authorList>
            <consortium name="US DOE Joint Genome Institute (JGI-PGF)"/>
            <person name="Lucas S."/>
            <person name="Copeland A."/>
            <person name="Lapidus A."/>
            <person name="Glavina del Rio T."/>
            <person name="Dalin E."/>
            <person name="Tice H."/>
            <person name="Bruce D."/>
            <person name="Goodwin L."/>
            <person name="Pitluck S."/>
            <person name="Peters L."/>
            <person name="Kyrpides N."/>
            <person name="Mavromatis K."/>
            <person name="Ivanova N."/>
            <person name="Markowitz V."/>
            <person name="Cheng J.-F."/>
            <person name="Hugenholtz P."/>
            <person name="Woyke T."/>
            <person name="Wu D."/>
            <person name="Gronow S."/>
            <person name="Wellnitz S."/>
            <person name="Brambilla E."/>
            <person name="Klenk H.-P."/>
            <person name="Eisen J.A."/>
        </authorList>
    </citation>
    <scope>NUCLEOTIDE SEQUENCE [LARGE SCALE GENOMIC DNA]</scope>
    <source>
        <strain evidence="3 4">DSM 2985</strain>
    </source>
</reference>
<dbReference type="GO" id="GO:0008483">
    <property type="term" value="F:transaminase activity"/>
    <property type="evidence" value="ECO:0007669"/>
    <property type="project" value="UniProtKB-KW"/>
</dbReference>
<dbReference type="SUPFAM" id="SSF53383">
    <property type="entry name" value="PLP-dependent transferases"/>
    <property type="match status" value="1"/>
</dbReference>
<keyword evidence="3" id="KW-0808">Transferase</keyword>
<gene>
    <name evidence="3" type="ORF">TresaDRAFT_1133</name>
</gene>
<sequence length="393" mass="42433">MSSLPSNMVPVFSSTIRRKEMDAVLSCLVDEKVGPGEMNAKLVSAVKDFFGVAGGVAFRSPEIALSYALKSLGVEKTSKIMISALAPGWQYSAVREMGFVPLVLDVDESSGLVSADAVQKGIQSGGSVLILHETMGILPDSDEMERILDFGIFVIEDISQAVGAGIFKDGLGGDDSVADGIRDDDVQEESSIRRAGTFGVFAILGLEENDCVTGGGGAVLLAPSRRDWLVLKKISESASRTEILGDLNSALAFVQLKEFSRNEAARKSIFSFYKKAFPSSSKNRLLSHGQGVERSVWSFPVVLAGNFPDAEQYAKRKDVSIAHAYSDSVIARILREESELDESGAPSDVNLELLSNMLIRSKSLYLRTALFPLYPRMNSETVSKITKIMATLP</sequence>
<evidence type="ECO:0000313" key="4">
    <source>
        <dbReference type="Proteomes" id="UP000003571"/>
    </source>
</evidence>
<dbReference type="Pfam" id="PF01041">
    <property type="entry name" value="DegT_DnrJ_EryC1"/>
    <property type="match status" value="1"/>
</dbReference>
<keyword evidence="2" id="KW-0663">Pyridoxal phosphate</keyword>
<evidence type="ECO:0000256" key="2">
    <source>
        <dbReference type="RuleBase" id="RU004508"/>
    </source>
</evidence>
<proteinExistence type="inferred from homology"/>
<protein>
    <submittedName>
        <fullName evidence="3">DegT/DnrJ/EryC1/StrS aminotransferase</fullName>
    </submittedName>
</protein>
<keyword evidence="3" id="KW-0032">Aminotransferase</keyword>